<name>A0A0Q9YF71_9GAMM</name>
<dbReference type="EMBL" id="LKAJ01000017">
    <property type="protein sequence ID" value="KRG19158.1"/>
    <property type="molecule type" value="Genomic_DNA"/>
</dbReference>
<proteinExistence type="predicted"/>
<accession>A0A0Q9YF71</accession>
<feature type="chain" id="PRO_5006388569" evidence="1">
    <location>
        <begin position="21"/>
        <end position="567"/>
    </location>
</feature>
<dbReference type="Pfam" id="PF06986">
    <property type="entry name" value="F_T4SS_TraN"/>
    <property type="match status" value="1"/>
</dbReference>
<keyword evidence="1" id="KW-0732">Signal</keyword>
<dbReference type="AlphaFoldDB" id="A0A0Q9YF71"/>
<comment type="caution">
    <text evidence="2">The sequence shown here is derived from an EMBL/GenBank/DDBJ whole genome shotgun (WGS) entry which is preliminary data.</text>
</comment>
<evidence type="ECO:0000256" key="1">
    <source>
        <dbReference type="SAM" id="SignalP"/>
    </source>
</evidence>
<organism evidence="2">
    <name type="scientific">Candidatus Berkiella aquae</name>
    <dbReference type="NCBI Taxonomy" id="295108"/>
    <lineage>
        <taxon>Bacteria</taxon>
        <taxon>Pseudomonadati</taxon>
        <taxon>Pseudomonadota</taxon>
        <taxon>Gammaproteobacteria</taxon>
        <taxon>Candidatus Berkiellales</taxon>
        <taxon>Candidatus Berkiellaceae</taxon>
        <taxon>Candidatus Berkiella</taxon>
    </lineage>
</organism>
<dbReference type="STRING" id="295108.HT99x_02817"/>
<feature type="signal peptide" evidence="1">
    <location>
        <begin position="1"/>
        <end position="20"/>
    </location>
</feature>
<dbReference type="InterPro" id="IPR014121">
    <property type="entry name" value="TraN_Ftype"/>
</dbReference>
<evidence type="ECO:0000313" key="2">
    <source>
        <dbReference type="EMBL" id="KRG19158.1"/>
    </source>
</evidence>
<sequence>MKKQILLAFIMMTNMTQANALQSSQKTVNELGIFLTSNHTQAEEYARELQEKNPFRAPDEKSLSEKGITEFQNQEIGQFVNQQRFQNPAWVIGDKDRLWEREQGNLSCHLSYHQETCIEDTQVMDGCIEYLMVDVEQPSKETFDLEIYTSSYAEKKTTFYIDLKKGILTAQNDANSAHGWSNPPLASYDCQRLSFAHVGYSAFYDATIGGSFQTEDVVYDAPTTPTCSNGLTTSFSISQTHHKKNKWKNRGVKHLFKVTYLPPLVLHDHWTQNCMSKVKAPKGCNSNSICLEGPSKKNISGVEVLRDCWKRKIVFHCSPSVSQCQALRAKGCEQVKIECIKKEDDMGCTQQEITFKCPKSSCATKKEHIDAYCKEGDCFGPQQEALGSFEEAISHLTGVTAAGHDVNTNQIFKGQAMACRKFGIEFSNCCQDKGWGQDLHLTSCKEEEKLLGMAKEAKRVIEVGEYCDSKIVGECVEKKKSYCVYPSKLARIIQQGAINQLGRSLGEPDNPVCLPLTPQDLQTLDWNKIDFSEIYVEIRNKTILPNEQDLSKKIHQAVNSHLIKENE</sequence>
<reference evidence="2" key="1">
    <citation type="submission" date="2015-09" db="EMBL/GenBank/DDBJ databases">
        <title>Draft Genome Sequences of Two Novel Amoeba-resistant Intranuclear Bacteria, Candidatus Berkiella cookevillensis and Candidatus Berkiella aquae.</title>
        <authorList>
            <person name="Mehari Y.T."/>
            <person name="Arivett B.A."/>
            <person name="Farone A.L."/>
            <person name="Gunderson J.H."/>
            <person name="Farone M.B."/>
        </authorList>
    </citation>
    <scope>NUCLEOTIDE SEQUENCE [LARGE SCALE GENOMIC DNA]</scope>
    <source>
        <strain evidence="2">HT99</strain>
    </source>
</reference>
<protein>
    <submittedName>
        <fullName evidence="2">Conjugal transfer mating pair stabilization protein TraN</fullName>
    </submittedName>
</protein>
<gene>
    <name evidence="2" type="ORF">HT99x_02817</name>
</gene>